<keyword evidence="2" id="KW-1185">Reference proteome</keyword>
<organism evidence="1 2">
    <name type="scientific">Schistosoma margrebowiei</name>
    <dbReference type="NCBI Taxonomy" id="48269"/>
    <lineage>
        <taxon>Eukaryota</taxon>
        <taxon>Metazoa</taxon>
        <taxon>Spiralia</taxon>
        <taxon>Lophotrochozoa</taxon>
        <taxon>Platyhelminthes</taxon>
        <taxon>Trematoda</taxon>
        <taxon>Digenea</taxon>
        <taxon>Strigeidida</taxon>
        <taxon>Schistosomatoidea</taxon>
        <taxon>Schistosomatidae</taxon>
        <taxon>Schistosoma</taxon>
    </lineage>
</organism>
<gene>
    <name evidence="1" type="ORF">SMRZ_LOCUS23893</name>
</gene>
<evidence type="ECO:0000313" key="2">
    <source>
        <dbReference type="Proteomes" id="UP000277204"/>
    </source>
</evidence>
<reference evidence="1 2" key="1">
    <citation type="submission" date="2018-11" db="EMBL/GenBank/DDBJ databases">
        <authorList>
            <consortium name="Pathogen Informatics"/>
        </authorList>
    </citation>
    <scope>NUCLEOTIDE SEQUENCE [LARGE SCALE GENOMIC DNA]</scope>
    <source>
        <strain evidence="1 2">Zambia</strain>
    </source>
</reference>
<proteinExistence type="predicted"/>
<dbReference type="EMBL" id="UZAI01020006">
    <property type="protein sequence ID" value="VDP49123.1"/>
    <property type="molecule type" value="Genomic_DNA"/>
</dbReference>
<dbReference type="Proteomes" id="UP000277204">
    <property type="component" value="Unassembled WGS sequence"/>
</dbReference>
<name>A0A183N6G8_9TREM</name>
<accession>A0A183N6G8</accession>
<dbReference type="AlphaFoldDB" id="A0A183N6G8"/>
<protein>
    <submittedName>
        <fullName evidence="1">Uncharacterized protein</fullName>
    </submittedName>
</protein>
<sequence length="227" mass="26172">MGRKLDIREFLLYSGHKEVNAPHTQGVALMLSREEQKALIGWESHGFKIIKESFKTKKDKAMNFIQCSASTNDSSEDDEDQFYEAAVDCREVSRKGPNLPDGKPKRQSRGGQPWVLQDLLKEEKANMKDNWKVTKETVTLTCQEVLGRKHHHNERIYSKIQGSIQERKNKKTAINNSRTRLEKVKTHTECTEANSRMKSSIRTDKQKYVKDLAMTTENSTKEGNMRI</sequence>
<evidence type="ECO:0000313" key="1">
    <source>
        <dbReference type="EMBL" id="VDP49123.1"/>
    </source>
</evidence>